<organism evidence="1 2">
    <name type="scientific">Lasallia pustulata</name>
    <dbReference type="NCBI Taxonomy" id="136370"/>
    <lineage>
        <taxon>Eukaryota</taxon>
        <taxon>Fungi</taxon>
        <taxon>Dikarya</taxon>
        <taxon>Ascomycota</taxon>
        <taxon>Pezizomycotina</taxon>
        <taxon>Lecanoromycetes</taxon>
        <taxon>OSLEUM clade</taxon>
        <taxon>Umbilicariomycetidae</taxon>
        <taxon>Umbilicariales</taxon>
        <taxon>Umbilicariaceae</taxon>
        <taxon>Lasallia</taxon>
    </lineage>
</organism>
<evidence type="ECO:0000313" key="2">
    <source>
        <dbReference type="Proteomes" id="UP000324767"/>
    </source>
</evidence>
<gene>
    <name evidence="1" type="ORF">FRX48_07213</name>
</gene>
<evidence type="ECO:0000313" key="1">
    <source>
        <dbReference type="EMBL" id="KAA6408869.1"/>
    </source>
</evidence>
<accession>A0A5M8PHJ2</accession>
<protein>
    <submittedName>
        <fullName evidence="1">Uncharacterized protein</fullName>
    </submittedName>
</protein>
<proteinExistence type="predicted"/>
<name>A0A5M8PHJ2_9LECA</name>
<reference evidence="1 2" key="1">
    <citation type="submission" date="2019-09" db="EMBL/GenBank/DDBJ databases">
        <title>The hologenome of the rock-dwelling lichen Lasallia pustulata.</title>
        <authorList>
            <person name="Greshake Tzovaras B."/>
            <person name="Segers F."/>
            <person name="Bicker A."/>
            <person name="Dal Grande F."/>
            <person name="Otte J."/>
            <person name="Hankeln T."/>
            <person name="Schmitt I."/>
            <person name="Ebersberger I."/>
        </authorList>
    </citation>
    <scope>NUCLEOTIDE SEQUENCE [LARGE SCALE GENOMIC DNA]</scope>
    <source>
        <strain evidence="1">A1-1</strain>
    </source>
</reference>
<dbReference type="EMBL" id="VXIT01000012">
    <property type="protein sequence ID" value="KAA6408869.1"/>
    <property type="molecule type" value="Genomic_DNA"/>
</dbReference>
<comment type="caution">
    <text evidence="1">The sequence shown here is derived from an EMBL/GenBank/DDBJ whole genome shotgun (WGS) entry which is preliminary data.</text>
</comment>
<dbReference type="AlphaFoldDB" id="A0A5M8PHJ2"/>
<sequence>MAVYLLKDRKISVSTHAALLRLLCRHAHEDIPEIEGTCAPVSAVKNSDVEAAAILLRRGGNARNWSIAFAQELLVFAGAREDIEMVALLIKMTAGCMNAN</sequence>
<dbReference type="Proteomes" id="UP000324767">
    <property type="component" value="Unassembled WGS sequence"/>
</dbReference>